<dbReference type="GO" id="GO:0005200">
    <property type="term" value="F:structural constituent of cytoskeleton"/>
    <property type="evidence" value="ECO:0007669"/>
    <property type="project" value="TreeGrafter"/>
</dbReference>
<evidence type="ECO:0000313" key="3">
    <source>
        <dbReference type="EMBL" id="ARM19864.1"/>
    </source>
</evidence>
<dbReference type="Gene3D" id="1.10.287.1490">
    <property type="match status" value="1"/>
</dbReference>
<evidence type="ECO:0000313" key="5">
    <source>
        <dbReference type="Proteomes" id="UP000179807"/>
    </source>
</evidence>
<dbReference type="OrthoDB" id="6108017at2759"/>
<evidence type="ECO:0000256" key="1">
    <source>
        <dbReference type="SAM" id="Coils"/>
    </source>
</evidence>
<feature type="coiled-coil region" evidence="1">
    <location>
        <begin position="16"/>
        <end position="54"/>
    </location>
</feature>
<reference evidence="3" key="1">
    <citation type="submission" date="2016-07" db="EMBL/GenBank/DDBJ databases">
        <authorList>
            <person name="Rosa I.A."/>
            <person name="Brigido M.C."/>
            <person name="Santos E.O."/>
            <person name="Almeida L.G.P."/>
            <person name="Zingalli R.B."/>
            <person name="Vasconcelos A.T.R."/>
            <person name="Souza W."/>
            <person name="Benchimol M."/>
        </authorList>
    </citation>
    <scope>NUCLEOTIDE SEQUENCE</scope>
    <source>
        <strain evidence="3">20073</strain>
    </source>
</reference>
<feature type="region of interest" description="Disordered" evidence="2">
    <location>
        <begin position="616"/>
        <end position="644"/>
    </location>
</feature>
<dbReference type="AlphaFoldDB" id="A0A1J4KHB2"/>
<feature type="compositionally biased region" description="Basic and acidic residues" evidence="2">
    <location>
        <begin position="626"/>
        <end position="644"/>
    </location>
</feature>
<keyword evidence="1" id="KW-0175">Coiled coil</keyword>
<feature type="coiled-coil region" evidence="1">
    <location>
        <begin position="384"/>
        <end position="436"/>
    </location>
</feature>
<dbReference type="EMBL" id="MLAK01000607">
    <property type="protein sequence ID" value="OHT10579.1"/>
    <property type="molecule type" value="Genomic_DNA"/>
</dbReference>
<reference evidence="3" key="3">
    <citation type="journal article" date="2017" name="Biol. Cell">
        <title>The costa of trichomonads: A complex macromolecular cytoskeleton structure made of uncommon proteins.</title>
        <authorList>
            <person name="de Andrade Rosa I."/>
            <person name="Brigido M.C."/>
            <person name="de Oliveira Santos E."/>
            <person name="Gonzaga L."/>
            <person name="Zingali R.B."/>
            <person name="de Vasconcelos A.T."/>
            <person name="de Souza W."/>
            <person name="Benchimol M."/>
        </authorList>
    </citation>
    <scope>NUCLEOTIDE SEQUENCE</scope>
    <source>
        <strain evidence="3">20073</strain>
    </source>
</reference>
<name>A0A1J4KHB2_9EUKA</name>
<accession>A0A1J4KHB2</accession>
<dbReference type="PANTHER" id="PTHR47357:SF1">
    <property type="entry name" value="SPINDLE POLE BODY COMPONENT 110"/>
    <property type="match status" value="1"/>
</dbReference>
<dbReference type="Proteomes" id="UP000179807">
    <property type="component" value="Unassembled WGS sequence"/>
</dbReference>
<protein>
    <submittedName>
        <fullName evidence="4">Uncharacterized protein</fullName>
    </submittedName>
</protein>
<feature type="coiled-coil region" evidence="1">
    <location>
        <begin position="282"/>
        <end position="323"/>
    </location>
</feature>
<keyword evidence="5" id="KW-1185">Reference proteome</keyword>
<feature type="coiled-coil region" evidence="1">
    <location>
        <begin position="112"/>
        <end position="231"/>
    </location>
</feature>
<dbReference type="EMBL" id="KX579632">
    <property type="protein sequence ID" value="ARM19864.1"/>
    <property type="molecule type" value="Genomic_DNA"/>
</dbReference>
<organism evidence="4 5">
    <name type="scientific">Tritrichomonas foetus</name>
    <dbReference type="NCBI Taxonomy" id="1144522"/>
    <lineage>
        <taxon>Eukaryota</taxon>
        <taxon>Metamonada</taxon>
        <taxon>Parabasalia</taxon>
        <taxon>Tritrichomonadida</taxon>
        <taxon>Tritrichomonadidae</taxon>
        <taxon>Tritrichomonas</taxon>
    </lineage>
</organism>
<reference evidence="4 5" key="2">
    <citation type="submission" date="2016-10" db="EMBL/GenBank/DDBJ databases">
        <authorList>
            <person name="Benchimol M."/>
            <person name="Almeida L.G."/>
            <person name="Vasconcelos A.T."/>
            <person name="Perreira-Neves A."/>
            <person name="Rosa I.A."/>
            <person name="Tasca T."/>
            <person name="Bogo M.R."/>
            <person name="de Souza W."/>
        </authorList>
    </citation>
    <scope>NUCLEOTIDE SEQUENCE [LARGE SCALE GENOMIC DNA]</scope>
    <source>
        <strain evidence="4 5">K</strain>
    </source>
</reference>
<dbReference type="GeneID" id="94835887"/>
<dbReference type="VEuPathDB" id="TrichDB:TRFO_20073"/>
<gene>
    <name evidence="4" type="ORF">TRFO_20073</name>
</gene>
<dbReference type="PANTHER" id="PTHR47357">
    <property type="entry name" value="COP1-INTERACTIVE PROTEIN 1"/>
    <property type="match status" value="1"/>
</dbReference>
<evidence type="ECO:0000313" key="4">
    <source>
        <dbReference type="EMBL" id="OHT10579.1"/>
    </source>
</evidence>
<feature type="compositionally biased region" description="Low complexity" evidence="2">
    <location>
        <begin position="245"/>
        <end position="261"/>
    </location>
</feature>
<dbReference type="GO" id="GO:0005856">
    <property type="term" value="C:cytoskeleton"/>
    <property type="evidence" value="ECO:0007669"/>
    <property type="project" value="TreeGrafter"/>
</dbReference>
<proteinExistence type="predicted"/>
<feature type="region of interest" description="Disordered" evidence="2">
    <location>
        <begin position="243"/>
        <end position="266"/>
    </location>
</feature>
<evidence type="ECO:0000256" key="2">
    <source>
        <dbReference type="SAM" id="MobiDB-lite"/>
    </source>
</evidence>
<sequence>MNDEKKSSSSIRGADLNSMNKQIESVKKQCKAQIDQMYEQLEVARNETERESLEKRHLVNQIGNILEESQRFFNVSFKSVDDLLKHLSTPQISTDFTTFQTATQSTTNVNQSKQMRDQDQQLQRKVKHLKKQLKEEQAKEEQQEQDIKRLNAEIRQLRSTNEMEISQLKDRVDVLENENTTLKNNKENLQHQFNEHIENYENRLLKKNNEVKTKKQQIKALKKQLRDQRLENAAAGYGVIDDAHSASSRSSSTSASSPSSSHKYRQVNLAPAPVDTGLVDRVAELTEQLNAARNKRDEVARKLREVEDNRNALTVELSRLHTDNETLHKLYDTVKEERDTFRQALTKKEETTLEIQDKIKNAPKQPNPRVLKLQKALDAEKQKVYTLQNNENKLQGKIDDLEAAMRLLQQSANDAKEEARKASDELNDTRRMVESNQPPTADDLLPPSCYRCDEFDPTLSAAISRIANNSALQPVSKIQNCFKTIRKYYSKQINERDESLDQAFSENQTLTMAFSQFLVDASIALSNQAVTIQDFFANNAGQKMVDQISQLRTSYADLKHQFETQRGFTNAFYANFGECLTEPIDPVRALTEVKDRFETQKNQITARSKKIHELKSQLKTHQSQLKNRDSELEREKDEAVQRSRDLETRLASLNKTVNELRQQNHNLTNDLETVNRTLEETQMTISQEQEDHNTTMLEEAATKEAALRSDLKKRNNEIRSLKSQLQESTKNVTQFKTQLQTTKNENKHLEEECEELRNQIREAERQAALRLEAEKRNITVSYDAAINELKEQCDKHRKDVERMAAEASESDLRYATATQEIAQLKKEKRKLESDVQATKGQLEREKKLMETKIRAEKVQAESNYNSRLEEQKVRAEAEKRKLFALGAEAFRNFFNPNEQIDERSFKAVLERARDTIAKLQKSDGDIRRMLGAGESQTTPDAVAQLLMSKN</sequence>
<dbReference type="RefSeq" id="XP_068363715.1">
    <property type="nucleotide sequence ID" value="XM_068501183.1"/>
</dbReference>